<dbReference type="AlphaFoldDB" id="A0A6V7RAR8"/>
<evidence type="ECO:0000313" key="5">
    <source>
        <dbReference type="Proteomes" id="UP000545588"/>
    </source>
</evidence>
<accession>A0A6V7RAR8</accession>
<dbReference type="InterPro" id="IPR003848">
    <property type="entry name" value="DUF218"/>
</dbReference>
<reference evidence="2 4" key="1">
    <citation type="submission" date="2020-07" db="EMBL/GenBank/DDBJ databases">
        <authorList>
            <person name="Criscuolo A."/>
        </authorList>
    </citation>
    <scope>NUCLEOTIDE SEQUENCE [LARGE SCALE GENOMIC DNA]</scope>
    <source>
        <strain evidence="2">CIP111751</strain>
    </source>
</reference>
<evidence type="ECO:0000313" key="3">
    <source>
        <dbReference type="EMBL" id="MBB6422685.1"/>
    </source>
</evidence>
<dbReference type="EMBL" id="CAJEWA010000005">
    <property type="protein sequence ID" value="CAD2074691.1"/>
    <property type="molecule type" value="Genomic_DNA"/>
</dbReference>
<name>A0A6V7RAR8_9STAP</name>
<dbReference type="Proteomes" id="UP000534001">
    <property type="component" value="Unassembled WGS sequence"/>
</dbReference>
<protein>
    <recommendedName>
        <fullName evidence="1">DUF218 domain-containing protein</fullName>
    </recommendedName>
</protein>
<feature type="domain" description="DUF218" evidence="1">
    <location>
        <begin position="16"/>
        <end position="121"/>
    </location>
</feature>
<proteinExistence type="predicted"/>
<dbReference type="EMBL" id="JACHFF010000001">
    <property type="protein sequence ID" value="MBB6422685.1"/>
    <property type="molecule type" value="Genomic_DNA"/>
</dbReference>
<evidence type="ECO:0000259" key="1">
    <source>
        <dbReference type="Pfam" id="PF02698"/>
    </source>
</evidence>
<sequence>MCYVGKTLIIYLDGDYRRFKTVAELYQKFDYDQAHILITSFNDRNKLRGTTDLLNSKYDHIDERHILTEYFSTTTYNNAVEKQQILKRLNYGQVIVVMSQYHKFRTKLIFNNIFDGDRKFTFFGVNYHTTLLEYSSEAAKLILYLMKNYKFYTKDKLLYSESRYRRVSRLRYQ</sequence>
<organism evidence="2 4">
    <name type="scientific">Jeotgalicoccus coquinae</name>
    <dbReference type="NCBI Taxonomy" id="709509"/>
    <lineage>
        <taxon>Bacteria</taxon>
        <taxon>Bacillati</taxon>
        <taxon>Bacillota</taxon>
        <taxon>Bacilli</taxon>
        <taxon>Bacillales</taxon>
        <taxon>Staphylococcaceae</taxon>
        <taxon>Jeotgalicoccus</taxon>
    </lineage>
</organism>
<keyword evidence="5" id="KW-1185">Reference proteome</keyword>
<evidence type="ECO:0000313" key="4">
    <source>
        <dbReference type="Proteomes" id="UP000534001"/>
    </source>
</evidence>
<dbReference type="Proteomes" id="UP000545588">
    <property type="component" value="Unassembled WGS sequence"/>
</dbReference>
<dbReference type="Pfam" id="PF02698">
    <property type="entry name" value="DUF218"/>
    <property type="match status" value="1"/>
</dbReference>
<gene>
    <name evidence="3" type="ORF">HNR41_000611</name>
    <name evidence="2" type="ORF">JEOCOQ751_00994</name>
</gene>
<evidence type="ECO:0000313" key="2">
    <source>
        <dbReference type="EMBL" id="CAD2074691.1"/>
    </source>
</evidence>
<dbReference type="InterPro" id="IPR014729">
    <property type="entry name" value="Rossmann-like_a/b/a_fold"/>
</dbReference>
<reference evidence="3 5" key="2">
    <citation type="submission" date="2020-08" db="EMBL/GenBank/DDBJ databases">
        <title>Genomic Encyclopedia of Type Strains, Phase IV (KMG-IV): sequencing the most valuable type-strain genomes for metagenomic binning, comparative biology and taxonomic classification.</title>
        <authorList>
            <person name="Goeker M."/>
        </authorList>
    </citation>
    <scope>NUCLEOTIDE SEQUENCE [LARGE SCALE GENOMIC DNA]</scope>
    <source>
        <strain evidence="3 5">DSM 22419</strain>
    </source>
</reference>
<comment type="caution">
    <text evidence="2">The sequence shown here is derived from an EMBL/GenBank/DDBJ whole genome shotgun (WGS) entry which is preliminary data.</text>
</comment>
<dbReference type="RefSeq" id="WP_184281632.1">
    <property type="nucleotide sequence ID" value="NZ_BMCO01000001.1"/>
</dbReference>
<dbReference type="Gene3D" id="3.40.50.620">
    <property type="entry name" value="HUPs"/>
    <property type="match status" value="1"/>
</dbReference>